<dbReference type="FunFam" id="3.40.50.11990:FF:000004">
    <property type="entry name" value="Potential RNA Pol II elongation accessory factor"/>
    <property type="match status" value="1"/>
</dbReference>
<dbReference type="GO" id="GO:0000993">
    <property type="term" value="F:RNA polymerase II complex binding"/>
    <property type="evidence" value="ECO:0007669"/>
    <property type="project" value="TreeGrafter"/>
</dbReference>
<evidence type="ECO:0000256" key="1">
    <source>
        <dbReference type="ARBA" id="ARBA00004123"/>
    </source>
</evidence>
<dbReference type="Gene3D" id="3.40.50.11990">
    <property type="entry name" value="RNA polymerase II accessory factor, Cdc73 C-terminal domain"/>
    <property type="match status" value="1"/>
</dbReference>
<sequence length="515" mass="55962">MADSSSDPLLVLRSVLSADPGSRIDYLDHTFEPTASLSSATHLVLPSTPARTFPKSIPTRFTSASATATGTGTGTGGDSATTYDLATLVFAWLSRDQGVGEYLKNARDEQVGFVAITDRRTVLDYLAGKLSDAQLGTRIIEPVTTGALASGAQDGSPATVLTDDRKRPLHATASIDATAATTPATTSTTTPQPAPTTTPSSITTTTTTPQDPDSRPVKKAAYQTDHQDVQRMKRLMQIVQGPVYANIAPDNYNVEPSGFAIKNRETVLRGERTNNFESVLTLLAPRLKLIRDDHFEARPSASSTTTAATGATPLSGKNRRKTLNPIIMLSPSETALLNLYNIKAFLERSQYVEPSKAKLEAGGEETDMVIVHHARASSTIASSVESRNGAAAHDPNAALRGGAGGARYFVVNSVEALAKFGSLDDAWDRVVCVMTTGQEWQFRPYKWREPKELFHHVKGVFVQYNHEAANPKVRSWNVTELRVDRKNRHIDKSTVADFWRSLDAWIARYKPHLSV</sequence>
<dbReference type="GO" id="GO:0006368">
    <property type="term" value="P:transcription elongation by RNA polymerase II"/>
    <property type="evidence" value="ECO:0007669"/>
    <property type="project" value="InterPro"/>
</dbReference>
<organism evidence="7 8">
    <name type="scientific">Microbotryum intermedium</name>
    <dbReference type="NCBI Taxonomy" id="269621"/>
    <lineage>
        <taxon>Eukaryota</taxon>
        <taxon>Fungi</taxon>
        <taxon>Dikarya</taxon>
        <taxon>Basidiomycota</taxon>
        <taxon>Pucciniomycotina</taxon>
        <taxon>Microbotryomycetes</taxon>
        <taxon>Microbotryales</taxon>
        <taxon>Microbotryaceae</taxon>
        <taxon>Microbotryum</taxon>
    </lineage>
</organism>
<dbReference type="Pfam" id="PF05179">
    <property type="entry name" value="CDC73_C"/>
    <property type="match status" value="1"/>
</dbReference>
<dbReference type="InterPro" id="IPR007852">
    <property type="entry name" value="Cdc73/Parafibromin"/>
</dbReference>
<evidence type="ECO:0000259" key="6">
    <source>
        <dbReference type="Pfam" id="PF05179"/>
    </source>
</evidence>
<dbReference type="PANTHER" id="PTHR12466:SF8">
    <property type="entry name" value="PARAFIBROMIN"/>
    <property type="match status" value="1"/>
</dbReference>
<keyword evidence="3" id="KW-0804">Transcription</keyword>
<keyword evidence="4" id="KW-0539">Nucleus</keyword>
<dbReference type="GO" id="GO:0032968">
    <property type="term" value="P:positive regulation of transcription elongation by RNA polymerase II"/>
    <property type="evidence" value="ECO:0007669"/>
    <property type="project" value="TreeGrafter"/>
</dbReference>
<dbReference type="InterPro" id="IPR038103">
    <property type="entry name" value="CDC73_C_sf"/>
</dbReference>
<evidence type="ECO:0000313" key="7">
    <source>
        <dbReference type="EMBL" id="SCV74674.1"/>
    </source>
</evidence>
<comment type="subcellular location">
    <subcellularLocation>
        <location evidence="1">Nucleus</location>
    </subcellularLocation>
</comment>
<name>A0A238FS46_9BASI</name>
<dbReference type="EMBL" id="FMSP01000023">
    <property type="protein sequence ID" value="SCV74674.1"/>
    <property type="molecule type" value="Genomic_DNA"/>
</dbReference>
<protein>
    <submittedName>
        <fullName evidence="7">BQ2448_7703 protein</fullName>
    </submittedName>
</protein>
<dbReference type="OrthoDB" id="2186602at2759"/>
<evidence type="ECO:0000256" key="2">
    <source>
        <dbReference type="ARBA" id="ARBA00010427"/>
    </source>
</evidence>
<dbReference type="STRING" id="269621.A0A238FS46"/>
<evidence type="ECO:0000256" key="3">
    <source>
        <dbReference type="ARBA" id="ARBA00023163"/>
    </source>
</evidence>
<evidence type="ECO:0000313" key="8">
    <source>
        <dbReference type="Proteomes" id="UP000198372"/>
    </source>
</evidence>
<dbReference type="Proteomes" id="UP000198372">
    <property type="component" value="Unassembled WGS sequence"/>
</dbReference>
<dbReference type="GO" id="GO:0016593">
    <property type="term" value="C:Cdc73/Paf1 complex"/>
    <property type="evidence" value="ECO:0007669"/>
    <property type="project" value="InterPro"/>
</dbReference>
<proteinExistence type="inferred from homology"/>
<feature type="compositionally biased region" description="Low complexity" evidence="5">
    <location>
        <begin position="300"/>
        <end position="312"/>
    </location>
</feature>
<evidence type="ECO:0000256" key="4">
    <source>
        <dbReference type="ARBA" id="ARBA00023242"/>
    </source>
</evidence>
<comment type="similarity">
    <text evidence="2">Belongs to the CDC73 family.</text>
</comment>
<reference evidence="8" key="1">
    <citation type="submission" date="2016-09" db="EMBL/GenBank/DDBJ databases">
        <authorList>
            <person name="Jeantristanb JTB J.-T."/>
            <person name="Ricardo R."/>
        </authorList>
    </citation>
    <scope>NUCLEOTIDE SEQUENCE [LARGE SCALE GENOMIC DNA]</scope>
</reference>
<feature type="region of interest" description="Disordered" evidence="5">
    <location>
        <begin position="173"/>
        <end position="226"/>
    </location>
</feature>
<evidence type="ECO:0000256" key="5">
    <source>
        <dbReference type="SAM" id="MobiDB-lite"/>
    </source>
</evidence>
<feature type="region of interest" description="Disordered" evidence="5">
    <location>
        <begin position="298"/>
        <end position="317"/>
    </location>
</feature>
<feature type="compositionally biased region" description="Low complexity" evidence="5">
    <location>
        <begin position="173"/>
        <end position="211"/>
    </location>
</feature>
<gene>
    <name evidence="7" type="ORF">BQ2448_7703</name>
</gene>
<accession>A0A238FS46</accession>
<dbReference type="InterPro" id="IPR031336">
    <property type="entry name" value="CDC73_C"/>
</dbReference>
<dbReference type="PANTHER" id="PTHR12466">
    <property type="entry name" value="CDC73 DOMAIN PROTEIN"/>
    <property type="match status" value="1"/>
</dbReference>
<dbReference type="AlphaFoldDB" id="A0A238FS46"/>
<keyword evidence="8" id="KW-1185">Reference proteome</keyword>
<feature type="domain" description="Cell division control protein 73 C-terminal" evidence="6">
    <location>
        <begin position="323"/>
        <end position="505"/>
    </location>
</feature>